<organism evidence="1 2">
    <name type="scientific">Macrosiphum euphorbiae</name>
    <name type="common">potato aphid</name>
    <dbReference type="NCBI Taxonomy" id="13131"/>
    <lineage>
        <taxon>Eukaryota</taxon>
        <taxon>Metazoa</taxon>
        <taxon>Ecdysozoa</taxon>
        <taxon>Arthropoda</taxon>
        <taxon>Hexapoda</taxon>
        <taxon>Insecta</taxon>
        <taxon>Pterygota</taxon>
        <taxon>Neoptera</taxon>
        <taxon>Paraneoptera</taxon>
        <taxon>Hemiptera</taxon>
        <taxon>Sternorrhyncha</taxon>
        <taxon>Aphidomorpha</taxon>
        <taxon>Aphidoidea</taxon>
        <taxon>Aphididae</taxon>
        <taxon>Macrosiphini</taxon>
        <taxon>Macrosiphum</taxon>
    </lineage>
</organism>
<dbReference type="AlphaFoldDB" id="A0AAV0WRK3"/>
<dbReference type="EMBL" id="CARXXK010000002">
    <property type="protein sequence ID" value="CAI6358471.1"/>
    <property type="molecule type" value="Genomic_DNA"/>
</dbReference>
<reference evidence="1 2" key="1">
    <citation type="submission" date="2023-01" db="EMBL/GenBank/DDBJ databases">
        <authorList>
            <person name="Whitehead M."/>
        </authorList>
    </citation>
    <scope>NUCLEOTIDE SEQUENCE [LARGE SCALE GENOMIC DNA]</scope>
</reference>
<keyword evidence="2" id="KW-1185">Reference proteome</keyword>
<proteinExistence type="predicted"/>
<comment type="caution">
    <text evidence="1">The sequence shown here is derived from an EMBL/GenBank/DDBJ whole genome shotgun (WGS) entry which is preliminary data.</text>
</comment>
<dbReference type="Proteomes" id="UP001160148">
    <property type="component" value="Unassembled WGS sequence"/>
</dbReference>
<accession>A0AAV0WRK3</accession>
<gene>
    <name evidence="1" type="ORF">MEUPH1_LOCUS13981</name>
</gene>
<evidence type="ECO:0000313" key="1">
    <source>
        <dbReference type="EMBL" id="CAI6358471.1"/>
    </source>
</evidence>
<sequence length="78" mass="8604">MDVGEGGPRRRRLGITRSAVLPKSNCSHVDATVSGVAVSSRPMERGRWDCGGCSQLTMIAKPRRRRSQSRTAICVYRD</sequence>
<name>A0AAV0WRK3_9HEMI</name>
<evidence type="ECO:0000313" key="2">
    <source>
        <dbReference type="Proteomes" id="UP001160148"/>
    </source>
</evidence>
<protein>
    <submittedName>
        <fullName evidence="1">Uncharacterized protein</fullName>
    </submittedName>
</protein>